<comment type="pathway">
    <text evidence="2 9">Amino-acid biosynthesis; L-tryptophan biosynthesis; L-tryptophan from chorismate: step 5/5.</text>
</comment>
<evidence type="ECO:0000313" key="11">
    <source>
        <dbReference type="EMBL" id="CAB1129163.1"/>
    </source>
</evidence>
<dbReference type="GO" id="GO:0004834">
    <property type="term" value="F:tryptophan synthase activity"/>
    <property type="evidence" value="ECO:0007669"/>
    <property type="project" value="UniProtKB-UniRule"/>
</dbReference>
<keyword evidence="5 9" id="KW-0822">Tryptophan biosynthesis</keyword>
<evidence type="ECO:0000256" key="5">
    <source>
        <dbReference type="ARBA" id="ARBA00022822"/>
    </source>
</evidence>
<feature type="active site" description="Proton acceptor" evidence="9">
    <location>
        <position position="74"/>
    </location>
</feature>
<evidence type="ECO:0000256" key="2">
    <source>
        <dbReference type="ARBA" id="ARBA00004733"/>
    </source>
</evidence>
<dbReference type="AlphaFoldDB" id="A0A6F8ZHG8"/>
<dbReference type="Pfam" id="PF00290">
    <property type="entry name" value="Trp_syntA"/>
    <property type="match status" value="1"/>
</dbReference>
<comment type="function">
    <text evidence="1 9">The alpha subunit is responsible for the aldol cleavage of indoleglycerol phosphate to indole and glyceraldehyde 3-phosphate.</text>
</comment>
<dbReference type="CDD" id="cd04724">
    <property type="entry name" value="Tryptophan_synthase_alpha"/>
    <property type="match status" value="1"/>
</dbReference>
<accession>A0A6F8ZHG8</accession>
<dbReference type="FunFam" id="3.20.20.70:FF:000037">
    <property type="entry name" value="Tryptophan synthase alpha chain"/>
    <property type="match status" value="1"/>
</dbReference>
<keyword evidence="12" id="KW-1185">Reference proteome</keyword>
<keyword evidence="6 9" id="KW-0057">Aromatic amino acid biosynthesis</keyword>
<gene>
    <name evidence="9 11" type="primary">trpA</name>
    <name evidence="11" type="ORF">R50_1662</name>
</gene>
<comment type="similarity">
    <text evidence="9 10">Belongs to the TrpA family.</text>
</comment>
<proteinExistence type="inferred from homology"/>
<feature type="active site" description="Proton acceptor" evidence="9">
    <location>
        <position position="63"/>
    </location>
</feature>
<evidence type="ECO:0000256" key="9">
    <source>
        <dbReference type="HAMAP-Rule" id="MF_00131"/>
    </source>
</evidence>
<dbReference type="KEGG" id="hfv:R50_1662"/>
<dbReference type="PANTHER" id="PTHR43406">
    <property type="entry name" value="TRYPTOPHAN SYNTHASE, ALPHA CHAIN"/>
    <property type="match status" value="1"/>
</dbReference>
<dbReference type="EMBL" id="LR778114">
    <property type="protein sequence ID" value="CAB1129163.1"/>
    <property type="molecule type" value="Genomic_DNA"/>
</dbReference>
<dbReference type="PROSITE" id="PS00167">
    <property type="entry name" value="TRP_SYNTHASE_ALPHA"/>
    <property type="match status" value="1"/>
</dbReference>
<dbReference type="InterPro" id="IPR018204">
    <property type="entry name" value="Trp_synthase_alpha_AS"/>
</dbReference>
<dbReference type="NCBIfam" id="TIGR00262">
    <property type="entry name" value="trpA"/>
    <property type="match status" value="1"/>
</dbReference>
<keyword evidence="4 9" id="KW-0028">Amino-acid biosynthesis</keyword>
<evidence type="ECO:0000256" key="8">
    <source>
        <dbReference type="ARBA" id="ARBA00049047"/>
    </source>
</evidence>
<dbReference type="GO" id="GO:0005829">
    <property type="term" value="C:cytosol"/>
    <property type="evidence" value="ECO:0007669"/>
    <property type="project" value="TreeGrafter"/>
</dbReference>
<dbReference type="InterPro" id="IPR002028">
    <property type="entry name" value="Trp_synthase_suA"/>
</dbReference>
<dbReference type="SUPFAM" id="SSF51366">
    <property type="entry name" value="Ribulose-phoshate binding barrel"/>
    <property type="match status" value="1"/>
</dbReference>
<dbReference type="EC" id="4.2.1.20" evidence="9"/>
<name>A0A6F8ZHG8_9FIRM</name>
<reference evidence="11 12" key="1">
    <citation type="submission" date="2020-02" db="EMBL/GenBank/DDBJ databases">
        <authorList>
            <person name="Hogendoorn C."/>
        </authorList>
    </citation>
    <scope>NUCLEOTIDE SEQUENCE [LARGE SCALE GENOMIC DNA]</scope>
    <source>
        <strain evidence="11">R501</strain>
    </source>
</reference>
<organism evidence="11 12">
    <name type="scientific">Candidatus Hydrogenisulfobacillus filiaventi</name>
    <dbReference type="NCBI Taxonomy" id="2707344"/>
    <lineage>
        <taxon>Bacteria</taxon>
        <taxon>Bacillati</taxon>
        <taxon>Bacillota</taxon>
        <taxon>Clostridia</taxon>
        <taxon>Eubacteriales</taxon>
        <taxon>Clostridiales Family XVII. Incertae Sedis</taxon>
        <taxon>Candidatus Hydrogenisulfobacillus</taxon>
    </lineage>
</organism>
<evidence type="ECO:0000256" key="1">
    <source>
        <dbReference type="ARBA" id="ARBA00003365"/>
    </source>
</evidence>
<evidence type="ECO:0000256" key="3">
    <source>
        <dbReference type="ARBA" id="ARBA00011270"/>
    </source>
</evidence>
<evidence type="ECO:0000256" key="4">
    <source>
        <dbReference type="ARBA" id="ARBA00022605"/>
    </source>
</evidence>
<dbReference type="Proteomes" id="UP000503399">
    <property type="component" value="Chromosome"/>
</dbReference>
<comment type="catalytic activity">
    <reaction evidence="8 9">
        <text>(1S,2R)-1-C-(indol-3-yl)glycerol 3-phosphate + L-serine = D-glyceraldehyde 3-phosphate + L-tryptophan + H2O</text>
        <dbReference type="Rhea" id="RHEA:10532"/>
        <dbReference type="ChEBI" id="CHEBI:15377"/>
        <dbReference type="ChEBI" id="CHEBI:33384"/>
        <dbReference type="ChEBI" id="CHEBI:57912"/>
        <dbReference type="ChEBI" id="CHEBI:58866"/>
        <dbReference type="ChEBI" id="CHEBI:59776"/>
        <dbReference type="EC" id="4.2.1.20"/>
    </reaction>
</comment>
<sequence length="277" mass="28397">MQPAVDSAAPAATGVARIAEAFARARAQGRAALIPYVTAGVPDLPYLVPLLERMAQAGADLIEVGIPFSDPLADGPVLQRAAALALARGTRVRAILETLGRQPLPVPVVFLTYVNPVLRFGPAAFLEAARAAGVSGVIIPDLPWIEAGEMATLARRQGLALIPLVAPTSTDRHVLSLKRAEGFIYGVSVTGVTGVRQTVDPGVVPLVERVRAHSTLPVAIGFGISTPEQAAAVGRIADGVIVGSALVRRILDAEPGEALNTAAAFVGSLAAALRAGG</sequence>
<dbReference type="InterPro" id="IPR011060">
    <property type="entry name" value="RibuloseP-bd_barrel"/>
</dbReference>
<keyword evidence="7 9" id="KW-0456">Lyase</keyword>
<dbReference type="UniPathway" id="UPA00035">
    <property type="reaction ID" value="UER00044"/>
</dbReference>
<dbReference type="Gene3D" id="3.20.20.70">
    <property type="entry name" value="Aldolase class I"/>
    <property type="match status" value="1"/>
</dbReference>
<dbReference type="InterPro" id="IPR013785">
    <property type="entry name" value="Aldolase_TIM"/>
</dbReference>
<dbReference type="PANTHER" id="PTHR43406:SF1">
    <property type="entry name" value="TRYPTOPHAN SYNTHASE ALPHA CHAIN, CHLOROPLASTIC"/>
    <property type="match status" value="1"/>
</dbReference>
<evidence type="ECO:0000256" key="6">
    <source>
        <dbReference type="ARBA" id="ARBA00023141"/>
    </source>
</evidence>
<protein>
    <recommendedName>
        <fullName evidence="9">Tryptophan synthase alpha chain</fullName>
        <ecNumber evidence="9">4.2.1.20</ecNumber>
    </recommendedName>
</protein>
<evidence type="ECO:0000256" key="7">
    <source>
        <dbReference type="ARBA" id="ARBA00023239"/>
    </source>
</evidence>
<evidence type="ECO:0000313" key="12">
    <source>
        <dbReference type="Proteomes" id="UP000503399"/>
    </source>
</evidence>
<evidence type="ECO:0000256" key="10">
    <source>
        <dbReference type="RuleBase" id="RU003662"/>
    </source>
</evidence>
<dbReference type="HAMAP" id="MF_00131">
    <property type="entry name" value="Trp_synth_alpha"/>
    <property type="match status" value="1"/>
</dbReference>
<comment type="subunit">
    <text evidence="3 9">Tetramer of two alpha and two beta chains.</text>
</comment>